<comment type="caution">
    <text evidence="1">The sequence shown here is derived from an EMBL/GenBank/DDBJ whole genome shotgun (WGS) entry which is preliminary data.</text>
</comment>
<organism evidence="1 2">
    <name type="scientific">Bacillus pacificus</name>
    <dbReference type="NCBI Taxonomy" id="2026187"/>
    <lineage>
        <taxon>Bacteria</taxon>
        <taxon>Bacillati</taxon>
        <taxon>Bacillota</taxon>
        <taxon>Bacilli</taxon>
        <taxon>Bacillales</taxon>
        <taxon>Bacillaceae</taxon>
        <taxon>Bacillus</taxon>
        <taxon>Bacillus cereus group</taxon>
    </lineage>
</organism>
<proteinExistence type="predicted"/>
<gene>
    <name evidence="1" type="ORF">OWO78_23580</name>
</gene>
<protein>
    <submittedName>
        <fullName evidence="1">Uncharacterized protein</fullName>
    </submittedName>
</protein>
<dbReference type="EMBL" id="JAPNPE010000014">
    <property type="protein sequence ID" value="MDK7394330.1"/>
    <property type="molecule type" value="Genomic_DNA"/>
</dbReference>
<evidence type="ECO:0000313" key="1">
    <source>
        <dbReference type="EMBL" id="MDK7394330.1"/>
    </source>
</evidence>
<dbReference type="AlphaFoldDB" id="A0AAP4CPF5"/>
<evidence type="ECO:0000313" key="2">
    <source>
        <dbReference type="Proteomes" id="UP001174229"/>
    </source>
</evidence>
<accession>A0AAP4CPF5</accession>
<sequence length="224" mass="25807">MENNWYEIINPTENISQGDILFNCPLFVPIYPSDDLDAADFDKIEERELTTNIYRANVIILNQACDLEVRDGQDSPKLKTVLVGTLQDVRKNEVGKNKLAPIAKLEKPQLFLLEPSNGPIKMGHQIVHFDALASLPWKLLNTFGKTQGQRLRVKSPYIEQLSQHFGSHFGRVALPENREEELGKYFAIKNEYEEKRKKGNYTKMWKDLSEDEVLTMIEELKQSV</sequence>
<dbReference type="Proteomes" id="UP001174229">
    <property type="component" value="Unassembled WGS sequence"/>
</dbReference>
<reference evidence="1" key="1">
    <citation type="submission" date="2022-11" db="EMBL/GenBank/DDBJ databases">
        <title>WGS-based characterization of Bacillus cereus isolated from food &amp; feed additives.</title>
        <authorList>
            <person name="Bogaerts B."/>
            <person name="Fraiture M.-A."/>
            <person name="Roosens N.H.C."/>
            <person name="De Keersmaecker S.C.J."/>
            <person name="Vanneste K."/>
        </authorList>
    </citation>
    <scope>NUCLEOTIDE SEQUENCE</scope>
    <source>
        <strain evidence="1">74.2</strain>
    </source>
</reference>
<name>A0AAP4CPF5_9BACI</name>
<dbReference type="RefSeq" id="WP_000431117.1">
    <property type="nucleotide sequence ID" value="NZ_CP099450.1"/>
</dbReference>